<reference evidence="1 2" key="2">
    <citation type="journal article" date="2000" name="Proc. Natl. Acad. Sci. U.S.A.">
        <title>Archaeal adaptation to higher temperatures revealed by genomic sequence of Thermoplasma volcanium.</title>
        <authorList>
            <person name="Kawashima T."/>
            <person name="Amano N."/>
            <person name="Koike H."/>
            <person name="Makino S."/>
            <person name="Higuchi S."/>
            <person name="Kawashima-Ohya Y."/>
            <person name="Watanabe K."/>
            <person name="Yamazaki M."/>
            <person name="Kanehori K."/>
            <person name="Kawamoto T."/>
            <person name="Nunoshiba T."/>
            <person name="Yamamoto Y."/>
            <person name="Aramaki H."/>
            <person name="Makino K."/>
            <person name="Suzuki M."/>
        </authorList>
    </citation>
    <scope>NUCLEOTIDE SEQUENCE [LARGE SCALE GENOMIC DNA]</scope>
    <source>
        <strain evidence="2">ATCC 51530 / DSM 4299 / JCM 9571 / NBRC 15438 / GSS1</strain>
    </source>
</reference>
<dbReference type="EMBL" id="BA000011">
    <property type="protein sequence ID" value="BAB59585.1"/>
    <property type="molecule type" value="Genomic_DNA"/>
</dbReference>
<dbReference type="STRING" id="273116.gene:9381222"/>
<keyword evidence="2" id="KW-1185">Reference proteome</keyword>
<dbReference type="AlphaFoldDB" id="Q97BL2"/>
<proteinExistence type="predicted"/>
<protein>
    <submittedName>
        <fullName evidence="1">TVG0432809 protein</fullName>
    </submittedName>
</protein>
<dbReference type="PaxDb" id="273116-14324658"/>
<dbReference type="Gene3D" id="3.30.1020.10">
    <property type="entry name" value="Antioxidant, Horf6, Chain A, domain2"/>
    <property type="match status" value="1"/>
</dbReference>
<organism evidence="1 2">
    <name type="scientific">Thermoplasma volcanium (strain ATCC 51530 / DSM 4299 / JCM 9571 / NBRC 15438 / GSS1)</name>
    <dbReference type="NCBI Taxonomy" id="273116"/>
    <lineage>
        <taxon>Archaea</taxon>
        <taxon>Methanobacteriati</taxon>
        <taxon>Thermoplasmatota</taxon>
        <taxon>Thermoplasmata</taxon>
        <taxon>Thermoplasmatales</taxon>
        <taxon>Thermoplasmataceae</taxon>
        <taxon>Thermoplasma</taxon>
    </lineage>
</organism>
<name>Q97BL2_THEVO</name>
<dbReference type="HOGENOM" id="CLU_3003371_0_0_2"/>
<dbReference type="KEGG" id="tvo:TVG0432809"/>
<evidence type="ECO:0000313" key="1">
    <source>
        <dbReference type="EMBL" id="BAB59585.1"/>
    </source>
</evidence>
<reference evidence="1 2" key="1">
    <citation type="journal article" date="1999" name="Proc. Jpn. Acad.">
        <title>Determination of the complete genomic DNA sequence of Thermoplasma volvanium GSS1.</title>
        <authorList>
            <person name="Kawashima T."/>
            <person name="Yamamoto Y."/>
            <person name="Aramaki H."/>
            <person name="Nunoshiba T."/>
            <person name="Kawamoto T."/>
            <person name="Watanabe K."/>
            <person name="Yamazaki M."/>
            <person name="Kanehori K."/>
            <person name="Amano N."/>
            <person name="Ohya Y."/>
            <person name="Makino K."/>
            <person name="Suzuki M."/>
        </authorList>
    </citation>
    <scope>NUCLEOTIDE SEQUENCE [LARGE SCALE GENOMIC DNA]</scope>
    <source>
        <strain evidence="2">ATCC 51530 / DSM 4299 / JCM 9571 / NBRC 15438 / GSS1</strain>
    </source>
</reference>
<accession>Q97BL2</accession>
<evidence type="ECO:0000313" key="2">
    <source>
        <dbReference type="Proteomes" id="UP000001017"/>
    </source>
</evidence>
<sequence length="56" mass="6206">MIKALQMVDKYKVETPASRPDNELIKDKSIIPPPVTIDDIPESMKIIQGLCVVANV</sequence>
<dbReference type="Proteomes" id="UP000001017">
    <property type="component" value="Chromosome"/>
</dbReference>
<gene>
    <name evidence="1" type="ORF">TVG0432809</name>
</gene>
<dbReference type="eggNOG" id="arCOG00312">
    <property type="taxonomic scope" value="Archaea"/>
</dbReference>